<protein>
    <submittedName>
        <fullName evidence="2">Uncharacterized protein</fullName>
    </submittedName>
</protein>
<organism evidence="2 3">
    <name type="scientific">Allorhodopirellula solitaria</name>
    <dbReference type="NCBI Taxonomy" id="2527987"/>
    <lineage>
        <taxon>Bacteria</taxon>
        <taxon>Pseudomonadati</taxon>
        <taxon>Planctomycetota</taxon>
        <taxon>Planctomycetia</taxon>
        <taxon>Pirellulales</taxon>
        <taxon>Pirellulaceae</taxon>
        <taxon>Allorhodopirellula</taxon>
    </lineage>
</organism>
<name>A0A5C5X2T8_9BACT</name>
<reference evidence="2 3" key="1">
    <citation type="submission" date="2019-02" db="EMBL/GenBank/DDBJ databases">
        <title>Deep-cultivation of Planctomycetes and their phenomic and genomic characterization uncovers novel biology.</title>
        <authorList>
            <person name="Wiegand S."/>
            <person name="Jogler M."/>
            <person name="Boedeker C."/>
            <person name="Pinto D."/>
            <person name="Vollmers J."/>
            <person name="Rivas-Marin E."/>
            <person name="Kohn T."/>
            <person name="Peeters S.H."/>
            <person name="Heuer A."/>
            <person name="Rast P."/>
            <person name="Oberbeckmann S."/>
            <person name="Bunk B."/>
            <person name="Jeske O."/>
            <person name="Meyerdierks A."/>
            <person name="Storesund J.E."/>
            <person name="Kallscheuer N."/>
            <person name="Luecker S."/>
            <person name="Lage O.M."/>
            <person name="Pohl T."/>
            <person name="Merkel B.J."/>
            <person name="Hornburger P."/>
            <person name="Mueller R.-W."/>
            <person name="Bruemmer F."/>
            <person name="Labrenz M."/>
            <person name="Spormann A.M."/>
            <person name="Op Den Camp H."/>
            <person name="Overmann J."/>
            <person name="Amann R."/>
            <person name="Jetten M.S.M."/>
            <person name="Mascher T."/>
            <person name="Medema M.H."/>
            <person name="Devos D.P."/>
            <person name="Kaster A.-K."/>
            <person name="Ovreas L."/>
            <person name="Rohde M."/>
            <person name="Galperin M.Y."/>
            <person name="Jogler C."/>
        </authorList>
    </citation>
    <scope>NUCLEOTIDE SEQUENCE [LARGE SCALE GENOMIC DNA]</scope>
    <source>
        <strain evidence="2 3">CA85</strain>
    </source>
</reference>
<dbReference type="Proteomes" id="UP000318053">
    <property type="component" value="Unassembled WGS sequence"/>
</dbReference>
<proteinExistence type="predicted"/>
<accession>A0A5C5X2T8</accession>
<dbReference type="EMBL" id="SJPK01000012">
    <property type="protein sequence ID" value="TWT56495.1"/>
    <property type="molecule type" value="Genomic_DNA"/>
</dbReference>
<feature type="transmembrane region" description="Helical" evidence="1">
    <location>
        <begin position="122"/>
        <end position="142"/>
    </location>
</feature>
<evidence type="ECO:0000256" key="1">
    <source>
        <dbReference type="SAM" id="Phobius"/>
    </source>
</evidence>
<evidence type="ECO:0000313" key="2">
    <source>
        <dbReference type="EMBL" id="TWT56495.1"/>
    </source>
</evidence>
<keyword evidence="1" id="KW-0472">Membrane</keyword>
<dbReference type="AlphaFoldDB" id="A0A5C5X2T8"/>
<keyword evidence="1" id="KW-0812">Transmembrane</keyword>
<keyword evidence="1" id="KW-1133">Transmembrane helix</keyword>
<gene>
    <name evidence="2" type="ORF">CA85_40260</name>
</gene>
<sequence>MTGKIKLRTPGRGQDCPVWMQLLQHWACFANVLCDTDCEFFHVNNGLKRDRAFRATHGLFVFTRQRSQIRVLYRPSLVTVTNRHKTAGTVIYDGSSGFFVDGVWRDGPRNGFALILGARRRIALWNASSVVLVTGPILAGILGKMLRFSVRS</sequence>
<comment type="caution">
    <text evidence="2">The sequence shown here is derived from an EMBL/GenBank/DDBJ whole genome shotgun (WGS) entry which is preliminary data.</text>
</comment>
<keyword evidence="3" id="KW-1185">Reference proteome</keyword>
<evidence type="ECO:0000313" key="3">
    <source>
        <dbReference type="Proteomes" id="UP000318053"/>
    </source>
</evidence>